<gene>
    <name evidence="17" type="ORF">PAXINDRAFT_136131</name>
</gene>
<dbReference type="InterPro" id="IPR003903">
    <property type="entry name" value="UIM_dom"/>
</dbReference>
<evidence type="ECO:0000256" key="7">
    <source>
        <dbReference type="ARBA" id="ARBA00022763"/>
    </source>
</evidence>
<evidence type="ECO:0000256" key="2">
    <source>
        <dbReference type="ARBA" id="ARBA00004123"/>
    </source>
</evidence>
<feature type="region of interest" description="Disordered" evidence="14">
    <location>
        <begin position="1162"/>
        <end position="1187"/>
    </location>
</feature>
<feature type="compositionally biased region" description="Low complexity" evidence="14">
    <location>
        <begin position="672"/>
        <end position="684"/>
    </location>
</feature>
<evidence type="ECO:0008006" key="19">
    <source>
        <dbReference type="Google" id="ProtNLM"/>
    </source>
</evidence>
<evidence type="ECO:0000256" key="13">
    <source>
        <dbReference type="SAM" id="Coils"/>
    </source>
</evidence>
<dbReference type="PROSITE" id="PS00842">
    <property type="entry name" value="XPG_2"/>
    <property type="match status" value="1"/>
</dbReference>
<dbReference type="PRINTS" id="PR00853">
    <property type="entry name" value="XPGRADSUPER"/>
</dbReference>
<keyword evidence="5" id="KW-0479">Metal-binding</keyword>
<evidence type="ECO:0000256" key="4">
    <source>
        <dbReference type="ARBA" id="ARBA00022722"/>
    </source>
</evidence>
<evidence type="ECO:0000256" key="11">
    <source>
        <dbReference type="ARBA" id="ARBA00023242"/>
    </source>
</evidence>
<dbReference type="SMART" id="SM00485">
    <property type="entry name" value="XPGN"/>
    <property type="match status" value="1"/>
</dbReference>
<organism evidence="17 18">
    <name type="scientific">Paxillus involutus ATCC 200175</name>
    <dbReference type="NCBI Taxonomy" id="664439"/>
    <lineage>
        <taxon>Eukaryota</taxon>
        <taxon>Fungi</taxon>
        <taxon>Dikarya</taxon>
        <taxon>Basidiomycota</taxon>
        <taxon>Agaricomycotina</taxon>
        <taxon>Agaricomycetes</taxon>
        <taxon>Agaricomycetidae</taxon>
        <taxon>Boletales</taxon>
        <taxon>Paxilineae</taxon>
        <taxon>Paxillaceae</taxon>
        <taxon>Paxillus</taxon>
    </lineage>
</organism>
<dbReference type="CDD" id="cd09868">
    <property type="entry name" value="PIN_XPG_RAD2"/>
    <property type="match status" value="2"/>
</dbReference>
<evidence type="ECO:0000256" key="14">
    <source>
        <dbReference type="SAM" id="MobiDB-lite"/>
    </source>
</evidence>
<keyword evidence="4" id="KW-0540">Nuclease</keyword>
<keyword evidence="10" id="KW-0234">DNA repair</keyword>
<evidence type="ECO:0000259" key="16">
    <source>
        <dbReference type="SMART" id="SM00485"/>
    </source>
</evidence>
<feature type="region of interest" description="Disordered" evidence="14">
    <location>
        <begin position="445"/>
        <end position="480"/>
    </location>
</feature>
<evidence type="ECO:0000256" key="8">
    <source>
        <dbReference type="ARBA" id="ARBA00022801"/>
    </source>
</evidence>
<dbReference type="GO" id="GO:0006289">
    <property type="term" value="P:nucleotide-excision repair"/>
    <property type="evidence" value="ECO:0007669"/>
    <property type="project" value="InterPro"/>
</dbReference>
<feature type="region of interest" description="Disordered" evidence="14">
    <location>
        <begin position="527"/>
        <end position="547"/>
    </location>
</feature>
<feature type="compositionally biased region" description="Basic residues" evidence="14">
    <location>
        <begin position="1083"/>
        <end position="1096"/>
    </location>
</feature>
<keyword evidence="8" id="KW-0378">Hydrolase</keyword>
<feature type="compositionally biased region" description="Low complexity" evidence="14">
    <location>
        <begin position="125"/>
        <end position="141"/>
    </location>
</feature>
<dbReference type="Gene3D" id="3.40.50.1010">
    <property type="entry name" value="5'-nuclease"/>
    <property type="match status" value="2"/>
</dbReference>
<sequence>MGVKSLWSLLAPVGRPVPLENIEGTALAIDSSIWIYQFQATMRDKEGRALTNAHVLGFLRRICKLLFYGIRPVFVFDGGAPTLKRNIISERKKKKSGAAASHAKIAERLLAAQMRREALGHAHVSHPPSSKSKQKVPSGPVVLDENTVYLEDVDSSITKTPGKKQGAQPSPSSKKKNRFHDHDPYQLPEVNMEEQVAKATRTHAPDPRLATEEELRTFIEEMRPEDFDVASPAFRDLPTEVQYEIIGDLRLKSRQTSYKRLQNMLKKASTPLDFSREQIKNLQQRNSLTQQLLMTTDSIGKAHLTIPVRIASERNREYLLIKNEGADGGWVLGIRDDGTRTKPIEIDQDVQVPVSDDDSDMEMEEVSIPGAAPVDPDLRAYQQTMALSAISKRSQAGTTAKPVQRRVKTKPLFDLDDEDDLPRFRSLESDEEDPELAMAIQASLGSQGTKGTLSRASLHSAEPSSSNHLPQTPASKSTSLVVEELHSRSPLAAVRTTRFSLDDDDEDLYASPSRLVTALSIAGAGSAPRSSVSFTQHATPTSTFGNPSSLLLPQKAPVHPFSLSAQSLNAEENILPAEAHEEPALSPPLERSLVLPELSIVQPSVVQSPVPLVDDEESDDMEEVAMVPSTFATPVNISPAVPLSPPSLMNGTIRVDAPRESSVHVSFDLPQTSSPSPTVSPSKVRVTEEDSDDSAIEWSRSPSPVGGLSKETDVPAAQRQAEKDEGWDAAQEMDPHKEAGEFAQFLSQVKGKDLDTVRNEIDDEIRELNRQKKAAMRDSEDITQHMISQIMLMLRLFGIPYITAPMEAEAQCAELVSLGLVEGIITDDSDVFLFGGLRVYKNMFNQSKTVECFLLSDLARELGLERDALIRLAYLLGSDYVDGLPGVGPVVAMELIKEFPGEDGLHKFKDWWTKVQSGRDREEDNNTKFRKRFKKKFKDLYLSPEWPNPLVRDAYYHPTVDTSEEPFKWGMPDLDGLRHILHEELGWHETKVDDLLLPIIQKMSKRNQAVSMNRQGNLNGFFDMAPGAGSCVPRKRQAYASKRLQQVVSDFRKEQARMQGRGTRTPIPDQDHDSDIEDDAAPPKKRTKTRKGKKTSIHSEKGGPNRRTTNRKATRATAASSSGANKEVDHADDSEESGDEFEGDSRILASVLPSGPLTVRLRPRVRPVQEDEGEVSESPAEEVSGLQ</sequence>
<dbReference type="GO" id="GO:0048256">
    <property type="term" value="F:flap endonuclease activity"/>
    <property type="evidence" value="ECO:0007669"/>
    <property type="project" value="UniProtKB-ARBA"/>
</dbReference>
<dbReference type="GO" id="GO:0005634">
    <property type="term" value="C:nucleus"/>
    <property type="evidence" value="ECO:0007669"/>
    <property type="project" value="UniProtKB-SubCell"/>
</dbReference>
<evidence type="ECO:0000256" key="12">
    <source>
        <dbReference type="ARBA" id="ARBA00038112"/>
    </source>
</evidence>
<comment type="subcellular location">
    <subcellularLocation>
        <location evidence="2">Nucleus</location>
    </subcellularLocation>
</comment>
<dbReference type="InterPro" id="IPR019974">
    <property type="entry name" value="XPG_CS"/>
</dbReference>
<feature type="region of interest" description="Disordered" evidence="14">
    <location>
        <begin position="154"/>
        <end position="183"/>
    </location>
</feature>
<keyword evidence="7" id="KW-0227">DNA damage</keyword>
<dbReference type="AlphaFoldDB" id="A0A0C9SVM0"/>
<evidence type="ECO:0000256" key="6">
    <source>
        <dbReference type="ARBA" id="ARBA00022759"/>
    </source>
</evidence>
<feature type="region of interest" description="Disordered" evidence="14">
    <location>
        <begin position="1052"/>
        <end position="1149"/>
    </location>
</feature>
<reference evidence="17 18" key="1">
    <citation type="submission" date="2014-06" db="EMBL/GenBank/DDBJ databases">
        <authorList>
            <consortium name="DOE Joint Genome Institute"/>
            <person name="Kuo A."/>
            <person name="Kohler A."/>
            <person name="Nagy L.G."/>
            <person name="Floudas D."/>
            <person name="Copeland A."/>
            <person name="Barry K.W."/>
            <person name="Cichocki N."/>
            <person name="Veneault-Fourrey C."/>
            <person name="LaButti K."/>
            <person name="Lindquist E.A."/>
            <person name="Lipzen A."/>
            <person name="Lundell T."/>
            <person name="Morin E."/>
            <person name="Murat C."/>
            <person name="Sun H."/>
            <person name="Tunlid A."/>
            <person name="Henrissat B."/>
            <person name="Grigoriev I.V."/>
            <person name="Hibbett D.S."/>
            <person name="Martin F."/>
            <person name="Nordberg H.P."/>
            <person name="Cantor M.N."/>
            <person name="Hua S.X."/>
        </authorList>
    </citation>
    <scope>NUCLEOTIDE SEQUENCE [LARGE SCALE GENOMIC DNA]</scope>
    <source>
        <strain evidence="17 18">ATCC 200175</strain>
    </source>
</reference>
<proteinExistence type="inferred from homology"/>
<reference evidence="18" key="2">
    <citation type="submission" date="2015-01" db="EMBL/GenBank/DDBJ databases">
        <title>Evolutionary Origins and Diversification of the Mycorrhizal Mutualists.</title>
        <authorList>
            <consortium name="DOE Joint Genome Institute"/>
            <consortium name="Mycorrhizal Genomics Consortium"/>
            <person name="Kohler A."/>
            <person name="Kuo A."/>
            <person name="Nagy L.G."/>
            <person name="Floudas D."/>
            <person name="Copeland A."/>
            <person name="Barry K.W."/>
            <person name="Cichocki N."/>
            <person name="Veneault-Fourrey C."/>
            <person name="LaButti K."/>
            <person name="Lindquist E.A."/>
            <person name="Lipzen A."/>
            <person name="Lundell T."/>
            <person name="Morin E."/>
            <person name="Murat C."/>
            <person name="Riley R."/>
            <person name="Ohm R."/>
            <person name="Sun H."/>
            <person name="Tunlid A."/>
            <person name="Henrissat B."/>
            <person name="Grigoriev I.V."/>
            <person name="Hibbett D.S."/>
            <person name="Martin F."/>
        </authorList>
    </citation>
    <scope>NUCLEOTIDE SEQUENCE [LARGE SCALE GENOMIC DNA]</scope>
    <source>
        <strain evidence="18">ATCC 200175</strain>
    </source>
</reference>
<keyword evidence="9" id="KW-0460">Magnesium</keyword>
<dbReference type="Pfam" id="PF00867">
    <property type="entry name" value="XPG_I"/>
    <property type="match status" value="1"/>
</dbReference>
<dbReference type="InterPro" id="IPR036279">
    <property type="entry name" value="5-3_exonuclease_C_sf"/>
</dbReference>
<evidence type="ECO:0000256" key="1">
    <source>
        <dbReference type="ARBA" id="ARBA00001946"/>
    </source>
</evidence>
<dbReference type="Gene3D" id="1.10.150.20">
    <property type="entry name" value="5' to 3' exonuclease, C-terminal subdomain"/>
    <property type="match status" value="1"/>
</dbReference>
<dbReference type="HOGENOM" id="CLU_003018_0_0_1"/>
<dbReference type="SUPFAM" id="SSF88723">
    <property type="entry name" value="PIN domain-like"/>
    <property type="match status" value="1"/>
</dbReference>
<dbReference type="EMBL" id="KN819352">
    <property type="protein sequence ID" value="KIJ13454.1"/>
    <property type="molecule type" value="Genomic_DNA"/>
</dbReference>
<protein>
    <recommendedName>
        <fullName evidence="19">DNA repair protein rad13</fullName>
    </recommendedName>
</protein>
<dbReference type="OrthoDB" id="31113at2759"/>
<dbReference type="SMART" id="SM00279">
    <property type="entry name" value="HhH2"/>
    <property type="match status" value="1"/>
</dbReference>
<feature type="coiled-coil region" evidence="13">
    <location>
        <begin position="754"/>
        <end position="785"/>
    </location>
</feature>
<evidence type="ECO:0000256" key="5">
    <source>
        <dbReference type="ARBA" id="ARBA00022723"/>
    </source>
</evidence>
<evidence type="ECO:0000313" key="18">
    <source>
        <dbReference type="Proteomes" id="UP000053647"/>
    </source>
</evidence>
<dbReference type="PANTHER" id="PTHR16171">
    <property type="entry name" value="DNA REPAIR PROTEIN COMPLEMENTING XP-G CELLS-RELATED"/>
    <property type="match status" value="1"/>
</dbReference>
<feature type="domain" description="XPG-I" evidence="15">
    <location>
        <begin position="795"/>
        <end position="864"/>
    </location>
</feature>
<keyword evidence="6" id="KW-0255">Endonuclease</keyword>
<dbReference type="CDD" id="cd09904">
    <property type="entry name" value="H3TH_XPG"/>
    <property type="match status" value="1"/>
</dbReference>
<evidence type="ECO:0000259" key="15">
    <source>
        <dbReference type="SMART" id="SM00484"/>
    </source>
</evidence>
<dbReference type="Proteomes" id="UP000053647">
    <property type="component" value="Unassembled WGS sequence"/>
</dbReference>
<evidence type="ECO:0000313" key="17">
    <source>
        <dbReference type="EMBL" id="KIJ13454.1"/>
    </source>
</evidence>
<dbReference type="InterPro" id="IPR006086">
    <property type="entry name" value="XPG-I_dom"/>
</dbReference>
<keyword evidence="13" id="KW-0175">Coiled coil</keyword>
<dbReference type="PANTHER" id="PTHR16171:SF7">
    <property type="entry name" value="DNA REPAIR PROTEIN RAD2"/>
    <property type="match status" value="1"/>
</dbReference>
<dbReference type="Pfam" id="PF00752">
    <property type="entry name" value="XPG_N"/>
    <property type="match status" value="1"/>
</dbReference>
<comment type="similarity">
    <text evidence="12">Belongs to the XPG/RAD2 endonuclease family. GEN subfamily.</text>
</comment>
<evidence type="ECO:0000256" key="10">
    <source>
        <dbReference type="ARBA" id="ARBA00023204"/>
    </source>
</evidence>
<dbReference type="InterPro" id="IPR008918">
    <property type="entry name" value="HhH2"/>
</dbReference>
<dbReference type="GO" id="GO:0003697">
    <property type="term" value="F:single-stranded DNA binding"/>
    <property type="evidence" value="ECO:0007669"/>
    <property type="project" value="InterPro"/>
</dbReference>
<dbReference type="GO" id="GO:0046872">
    <property type="term" value="F:metal ion binding"/>
    <property type="evidence" value="ECO:0007669"/>
    <property type="project" value="UniProtKB-KW"/>
</dbReference>
<comment type="similarity">
    <text evidence="3">Belongs to the XPG/RAD2 endonuclease family. XPG subfamily.</text>
</comment>
<keyword evidence="11" id="KW-0539">Nucleus</keyword>
<evidence type="ECO:0000256" key="9">
    <source>
        <dbReference type="ARBA" id="ARBA00022842"/>
    </source>
</evidence>
<dbReference type="InterPro" id="IPR001044">
    <property type="entry name" value="XPG/Rad2_eukaryotes"/>
</dbReference>
<dbReference type="SUPFAM" id="SSF47807">
    <property type="entry name" value="5' to 3' exonuclease, C-terminal subdomain"/>
    <property type="match status" value="1"/>
</dbReference>
<dbReference type="PROSITE" id="PS00841">
    <property type="entry name" value="XPG_1"/>
    <property type="match status" value="1"/>
</dbReference>
<keyword evidence="18" id="KW-1185">Reference proteome</keyword>
<feature type="region of interest" description="Disordered" evidence="14">
    <location>
        <begin position="391"/>
        <end position="421"/>
    </location>
</feature>
<feature type="region of interest" description="Disordered" evidence="14">
    <location>
        <begin position="666"/>
        <end position="732"/>
    </location>
</feature>
<feature type="compositionally biased region" description="Acidic residues" evidence="14">
    <location>
        <begin position="1132"/>
        <end position="1142"/>
    </location>
</feature>
<feature type="region of interest" description="Disordered" evidence="14">
    <location>
        <begin position="120"/>
        <end position="141"/>
    </location>
</feature>
<dbReference type="InterPro" id="IPR006084">
    <property type="entry name" value="XPG/Rad2"/>
</dbReference>
<comment type="cofactor">
    <cofactor evidence="1">
        <name>Mg(2+)</name>
        <dbReference type="ChEBI" id="CHEBI:18420"/>
    </cofactor>
</comment>
<feature type="domain" description="XPG N-terminal" evidence="16">
    <location>
        <begin position="1"/>
        <end position="98"/>
    </location>
</feature>
<dbReference type="FunFam" id="1.10.150.20:FF:000030">
    <property type="entry name" value="Flap endonuclease GEN-like 1"/>
    <property type="match status" value="1"/>
</dbReference>
<name>A0A0C9SVM0_PAXIN</name>
<dbReference type="InterPro" id="IPR029060">
    <property type="entry name" value="PIN-like_dom_sf"/>
</dbReference>
<evidence type="ECO:0000256" key="3">
    <source>
        <dbReference type="ARBA" id="ARBA00005283"/>
    </source>
</evidence>
<dbReference type="PROSITE" id="PS50330">
    <property type="entry name" value="UIM"/>
    <property type="match status" value="1"/>
</dbReference>
<dbReference type="InterPro" id="IPR006085">
    <property type="entry name" value="XPG_DNA_repair_N"/>
</dbReference>
<dbReference type="SMART" id="SM00484">
    <property type="entry name" value="XPGI"/>
    <property type="match status" value="1"/>
</dbReference>
<accession>A0A0C9SVM0</accession>
<dbReference type="PRINTS" id="PR00066">
    <property type="entry name" value="XRODRMPGMNTG"/>
</dbReference>
<feature type="compositionally biased region" description="Polar residues" evidence="14">
    <location>
        <begin position="528"/>
        <end position="547"/>
    </location>
</feature>